<dbReference type="InterPro" id="IPR039793">
    <property type="entry name" value="UROS/Hem4"/>
</dbReference>
<protein>
    <submittedName>
        <fullName evidence="2">Uroporphyrinogen-III synthase</fullName>
    </submittedName>
</protein>
<feature type="domain" description="Tetrapyrrole biosynthesis uroporphyrinogen III synthase" evidence="1">
    <location>
        <begin position="20"/>
        <end position="255"/>
    </location>
</feature>
<evidence type="ECO:0000313" key="3">
    <source>
        <dbReference type="Proteomes" id="UP000325372"/>
    </source>
</evidence>
<organism evidence="2 3">
    <name type="scientific">Marinihelvus fidelis</name>
    <dbReference type="NCBI Taxonomy" id="2613842"/>
    <lineage>
        <taxon>Bacteria</taxon>
        <taxon>Pseudomonadati</taxon>
        <taxon>Pseudomonadota</taxon>
        <taxon>Gammaproteobacteria</taxon>
        <taxon>Chromatiales</taxon>
        <taxon>Wenzhouxiangellaceae</taxon>
        <taxon>Marinihelvus</taxon>
    </lineage>
</organism>
<comment type="caution">
    <text evidence="2">The sequence shown here is derived from an EMBL/GenBank/DDBJ whole genome shotgun (WGS) entry which is preliminary data.</text>
</comment>
<gene>
    <name evidence="2" type="ORF">F3N42_14260</name>
</gene>
<dbReference type="PANTHER" id="PTHR40082:SF1">
    <property type="entry name" value="BLR5956 PROTEIN"/>
    <property type="match status" value="1"/>
</dbReference>
<evidence type="ECO:0000313" key="2">
    <source>
        <dbReference type="EMBL" id="KAA9129812.1"/>
    </source>
</evidence>
<dbReference type="GO" id="GO:0004852">
    <property type="term" value="F:uroporphyrinogen-III synthase activity"/>
    <property type="evidence" value="ECO:0007669"/>
    <property type="project" value="InterPro"/>
</dbReference>
<dbReference type="EMBL" id="VYXP01000011">
    <property type="protein sequence ID" value="KAA9129812.1"/>
    <property type="molecule type" value="Genomic_DNA"/>
</dbReference>
<keyword evidence="3" id="KW-1185">Reference proteome</keyword>
<name>A0A5N0T4N0_9GAMM</name>
<dbReference type="CDD" id="cd06578">
    <property type="entry name" value="HemD"/>
    <property type="match status" value="1"/>
</dbReference>
<dbReference type="InterPro" id="IPR036108">
    <property type="entry name" value="4pyrrol_syn_uPrphyn_synt_sf"/>
</dbReference>
<proteinExistence type="predicted"/>
<dbReference type="AlphaFoldDB" id="A0A5N0T4N0"/>
<dbReference type="InterPro" id="IPR003754">
    <property type="entry name" value="4pyrrol_synth_uPrphyn_synth"/>
</dbReference>
<reference evidence="2 3" key="1">
    <citation type="submission" date="2019-09" db="EMBL/GenBank/DDBJ databases">
        <title>Wenzhouxiangella sp. Genome sequencing and assembly.</title>
        <authorList>
            <person name="Zhang R."/>
        </authorList>
    </citation>
    <scope>NUCLEOTIDE SEQUENCE [LARGE SCALE GENOMIC DNA]</scope>
    <source>
        <strain evidence="2 3">W260</strain>
    </source>
</reference>
<sequence>MTPSLAGRVIAVPESRELDVLENLFLRRGANVHRCPLVSIVDAPDPAPVIEWLRAFIAEPPDWFILLTGEGLRRLLDAVDRHGLDRDAFVLALSNTKVVSRGPKPARVLRTLGLVPEHFATQPTTGGVIETLESLDLDGVRVAVQLYGDDPNPPLSQYLDQRGARVSYVAPYRYAGQASEDGIRELVNEMAAGSLDAIVFTSQAQVDRLFDVAEKLAITDTLRRGLERVCVASIGPVVRATLARHGCRTDIEPEDRFFMKPLVVALGNQLGPK</sequence>
<dbReference type="GO" id="GO:0006780">
    <property type="term" value="P:uroporphyrinogen III biosynthetic process"/>
    <property type="evidence" value="ECO:0007669"/>
    <property type="project" value="InterPro"/>
</dbReference>
<dbReference type="SUPFAM" id="SSF69618">
    <property type="entry name" value="HemD-like"/>
    <property type="match status" value="1"/>
</dbReference>
<dbReference type="Pfam" id="PF02602">
    <property type="entry name" value="HEM4"/>
    <property type="match status" value="1"/>
</dbReference>
<dbReference type="RefSeq" id="WP_150865230.1">
    <property type="nucleotide sequence ID" value="NZ_VYXP01000011.1"/>
</dbReference>
<dbReference type="PANTHER" id="PTHR40082">
    <property type="entry name" value="BLR5956 PROTEIN"/>
    <property type="match status" value="1"/>
</dbReference>
<dbReference type="Gene3D" id="3.40.50.10090">
    <property type="match status" value="2"/>
</dbReference>
<evidence type="ECO:0000259" key="1">
    <source>
        <dbReference type="Pfam" id="PF02602"/>
    </source>
</evidence>
<dbReference type="Proteomes" id="UP000325372">
    <property type="component" value="Unassembled WGS sequence"/>
</dbReference>
<accession>A0A5N0T4N0</accession>